<dbReference type="RefSeq" id="YP_009315123.1">
    <property type="nucleotide sequence ID" value="NC_031665.1"/>
</dbReference>
<accession>A0A1G4NY41</accession>
<keyword evidence="1" id="KW-0812">Transmembrane</keyword>
<organism evidence="2">
    <name type="scientific">Titanophycus setchellii</name>
    <dbReference type="NCBI Taxonomy" id="940129"/>
    <lineage>
        <taxon>Eukaryota</taxon>
        <taxon>Rhodophyta</taxon>
        <taxon>Florideophyceae</taxon>
        <taxon>Nemaliophycidae</taxon>
        <taxon>Nemaliales</taxon>
        <taxon>Liagoraceae</taxon>
        <taxon>Titanophycus</taxon>
    </lineage>
</organism>
<dbReference type="EMBL" id="LT622874">
    <property type="protein sequence ID" value="SCW23578.1"/>
    <property type="molecule type" value="Genomic_DNA"/>
</dbReference>
<proteinExistence type="predicted"/>
<protein>
    <submittedName>
        <fullName evidence="2">Conserved_ORF_4 protein</fullName>
    </submittedName>
</protein>
<dbReference type="Gene3D" id="2.40.160.50">
    <property type="entry name" value="membrane protein fhac: a member of the omp85/tpsb transporter family"/>
    <property type="match status" value="1"/>
</dbReference>
<evidence type="ECO:0000313" key="2">
    <source>
        <dbReference type="EMBL" id="SCW23578.1"/>
    </source>
</evidence>
<gene>
    <name evidence="2" type="primary">conserved_ORF_4</name>
    <name evidence="2" type="ORF">J0604_102</name>
</gene>
<geneLocation type="chloroplast" evidence="2"/>
<feature type="transmembrane region" description="Helical" evidence="1">
    <location>
        <begin position="9"/>
        <end position="30"/>
    </location>
</feature>
<keyword evidence="2" id="KW-0150">Chloroplast</keyword>
<dbReference type="GeneID" id="29999667"/>
<keyword evidence="2" id="KW-0934">Plastid</keyword>
<reference evidence="2" key="1">
    <citation type="submission" date="2016-10" db="EMBL/GenBank/DDBJ databases">
        <title>Chloroplast genomes as a tool to resolve red algal phylogenies: a case study in the Nemaliales.</title>
        <authorList>
            <person name="Costa J.F."/>
            <person name="Lin S.M."/>
            <person name="Macaya E.C."/>
            <person name="Fernandez-Garcia C."/>
            <person name="Verbruggen H."/>
        </authorList>
    </citation>
    <scope>NUCLEOTIDE SEQUENCE</scope>
    <source>
        <strain evidence="2">J.0604</strain>
    </source>
</reference>
<keyword evidence="1" id="KW-0472">Membrane</keyword>
<dbReference type="AlphaFoldDB" id="A0A1G4NY41"/>
<name>A0A1G4NY41_9FLOR</name>
<reference evidence="2" key="2">
    <citation type="submission" date="2016-10" db="EMBL/GenBank/DDBJ databases">
        <authorList>
            <person name="de Groot N.N."/>
        </authorList>
    </citation>
    <scope>NUCLEOTIDE SEQUENCE</scope>
    <source>
        <strain evidence="2">J.0604</strain>
    </source>
</reference>
<sequence>MKLHINKSFYANIVNILHIICQIISIILFIHKTQFQHDNKRSLAFLSYNVTQTSLQNYQIQSQKILITGLDNYKLRQYIINLLNIDTQTSTHLSSKDLKVWVRELKLSGFFHSVKVKCSLNAGNQLVFIYLKPNNILKQIKILNLDQKLISTCYVQKIFRNDLGLPINFSRIEQQIQLIKEWYWRRGYKKVTINFQYNSINKNSIEIEIDEYLLNKINIVILQTSYSCSSLQNIHLNYWLKKILSTNLDEPLNIIDLEIYLKELQQQNIVQQSYYEIREDKVRELFLYLQPLNRRSTYVFSQKRIITKSFLEYLEFLCNYSLSGSILDKDFSMLVISKIHQYYTQFINYINLDNALYYKMCQYDFIFYQSLSIFSSLLQNSLHNHSYIQNSTFVLNNNFGFRHFIRYLDKYNSSISLNLIFPNVRPVSHCKYYIPYIKSFQSLTTSLMIHIFNNSSFYKKHSRYSSMNYNHNTFIYPNNSLIQQNNILFQIQHNLSGNKRLYNDLIRKKVTYNSWLFKSNIRFDKLYNYFTNASYLGSFIGYQLHNLYAFTKYKLGFTVPLSKNDISVINNDCYNFEITSLVSKTKMNHNWGSIIHKITHDLRYKVNFHNQTLMFYIRLLYLIGDSKYLPFLEKFVSVGPDTIRGYIKEFSMLPNLSKNYKLEYYIYKTKRKVLYIFVDYFFKQYKSQQIGNSMHFIRDKNNIDISLKLSYGIGLQIMTPIKQIPPLHIEYGYNMSHGQCLHLRIQQEN</sequence>
<dbReference type="Gene3D" id="3.10.20.310">
    <property type="entry name" value="membrane protein fhac"/>
    <property type="match status" value="1"/>
</dbReference>
<keyword evidence="1" id="KW-1133">Transmembrane helix</keyword>
<evidence type="ECO:0000256" key="1">
    <source>
        <dbReference type="SAM" id="Phobius"/>
    </source>
</evidence>